<proteinExistence type="predicted"/>
<keyword evidence="1" id="KW-0862">Zinc</keyword>
<protein>
    <recommendedName>
        <fullName evidence="2">C2H2-type domain-containing protein</fullName>
    </recommendedName>
</protein>
<dbReference type="Proteomes" id="UP001163046">
    <property type="component" value="Unassembled WGS sequence"/>
</dbReference>
<evidence type="ECO:0000256" key="1">
    <source>
        <dbReference type="PROSITE-ProRule" id="PRU00042"/>
    </source>
</evidence>
<comment type="caution">
    <text evidence="3">The sequence shown here is derived from an EMBL/GenBank/DDBJ whole genome shotgun (WGS) entry which is preliminary data.</text>
</comment>
<feature type="non-terminal residue" evidence="3">
    <location>
        <position position="1"/>
    </location>
</feature>
<dbReference type="GO" id="GO:0008270">
    <property type="term" value="F:zinc ion binding"/>
    <property type="evidence" value="ECO:0007669"/>
    <property type="project" value="UniProtKB-KW"/>
</dbReference>
<dbReference type="AlphaFoldDB" id="A0A9W9YH37"/>
<dbReference type="EMBL" id="MU827679">
    <property type="protein sequence ID" value="KAJ7343701.1"/>
    <property type="molecule type" value="Genomic_DNA"/>
</dbReference>
<gene>
    <name evidence="3" type="ORF">OS493_040439</name>
</gene>
<dbReference type="PROSITE" id="PS50157">
    <property type="entry name" value="ZINC_FINGER_C2H2_2"/>
    <property type="match status" value="1"/>
</dbReference>
<sequence>NAYTCEGCERMYTSINFLQRHKNYHCSCSRTYTKCEKCNTEFQPPVSDLQTTPFRQ</sequence>
<accession>A0A9W9YH37</accession>
<name>A0A9W9YH37_9CNID</name>
<evidence type="ECO:0000313" key="3">
    <source>
        <dbReference type="EMBL" id="KAJ7343701.1"/>
    </source>
</evidence>
<dbReference type="InterPro" id="IPR013087">
    <property type="entry name" value="Znf_C2H2_type"/>
</dbReference>
<feature type="non-terminal residue" evidence="3">
    <location>
        <position position="56"/>
    </location>
</feature>
<reference evidence="3" key="1">
    <citation type="submission" date="2023-01" db="EMBL/GenBank/DDBJ databases">
        <title>Genome assembly of the deep-sea coral Lophelia pertusa.</title>
        <authorList>
            <person name="Herrera S."/>
            <person name="Cordes E."/>
        </authorList>
    </citation>
    <scope>NUCLEOTIDE SEQUENCE</scope>
    <source>
        <strain evidence="3">USNM1676648</strain>
        <tissue evidence="3">Polyp</tissue>
    </source>
</reference>
<evidence type="ECO:0000313" key="4">
    <source>
        <dbReference type="Proteomes" id="UP001163046"/>
    </source>
</evidence>
<dbReference type="InterPro" id="IPR036236">
    <property type="entry name" value="Znf_C2H2_sf"/>
</dbReference>
<keyword evidence="4" id="KW-1185">Reference proteome</keyword>
<feature type="domain" description="C2H2-type" evidence="2">
    <location>
        <begin position="3"/>
        <end position="25"/>
    </location>
</feature>
<keyword evidence="1" id="KW-0863">Zinc-finger</keyword>
<dbReference type="PROSITE" id="PS00028">
    <property type="entry name" value="ZINC_FINGER_C2H2_1"/>
    <property type="match status" value="1"/>
</dbReference>
<dbReference type="SUPFAM" id="SSF57667">
    <property type="entry name" value="beta-beta-alpha zinc fingers"/>
    <property type="match status" value="1"/>
</dbReference>
<evidence type="ECO:0000259" key="2">
    <source>
        <dbReference type="PROSITE" id="PS50157"/>
    </source>
</evidence>
<organism evidence="3 4">
    <name type="scientific">Desmophyllum pertusum</name>
    <dbReference type="NCBI Taxonomy" id="174260"/>
    <lineage>
        <taxon>Eukaryota</taxon>
        <taxon>Metazoa</taxon>
        <taxon>Cnidaria</taxon>
        <taxon>Anthozoa</taxon>
        <taxon>Hexacorallia</taxon>
        <taxon>Scleractinia</taxon>
        <taxon>Caryophylliina</taxon>
        <taxon>Caryophylliidae</taxon>
        <taxon>Desmophyllum</taxon>
    </lineage>
</organism>
<keyword evidence="1" id="KW-0479">Metal-binding</keyword>